<feature type="active site" evidence="5">
    <location>
        <position position="243"/>
    </location>
</feature>
<feature type="disulfide bond" evidence="6">
    <location>
        <begin position="234"/>
        <end position="238"/>
    </location>
</feature>
<protein>
    <submittedName>
        <fullName evidence="9">Lysosomal aspartic protease</fullName>
    </submittedName>
</protein>
<keyword evidence="10" id="KW-1185">Reference proteome</keyword>
<comment type="similarity">
    <text evidence="1 7">Belongs to the peptidase A1 family.</text>
</comment>
<keyword evidence="6" id="KW-1015">Disulfide bond</keyword>
<dbReference type="PROSITE" id="PS00141">
    <property type="entry name" value="ASP_PROTEASE"/>
    <property type="match status" value="1"/>
</dbReference>
<dbReference type="OrthoDB" id="771136at2759"/>
<keyword evidence="3 7" id="KW-0064">Aspartyl protease</keyword>
<dbReference type="Pfam" id="PF00026">
    <property type="entry name" value="Asp"/>
    <property type="match status" value="2"/>
</dbReference>
<dbReference type="EMBL" id="GL442911">
    <property type="protein sequence ID" value="EFN62764.1"/>
    <property type="molecule type" value="Genomic_DNA"/>
</dbReference>
<evidence type="ECO:0000256" key="2">
    <source>
        <dbReference type="ARBA" id="ARBA00022670"/>
    </source>
</evidence>
<dbReference type="InterPro" id="IPR033121">
    <property type="entry name" value="PEPTIDASE_A1"/>
</dbReference>
<feature type="domain" description="Peptidase A1" evidence="8">
    <location>
        <begin position="38"/>
        <end position="349"/>
    </location>
</feature>
<feature type="active site" evidence="5">
    <location>
        <position position="56"/>
    </location>
</feature>
<keyword evidence="4 7" id="KW-0378">Hydrolase</keyword>
<evidence type="ECO:0000256" key="4">
    <source>
        <dbReference type="ARBA" id="ARBA00022801"/>
    </source>
</evidence>
<evidence type="ECO:0000256" key="6">
    <source>
        <dbReference type="PIRSR" id="PIRSR601461-2"/>
    </source>
</evidence>
<dbReference type="InParanoid" id="E2AUX5"/>
<dbReference type="InterPro" id="IPR001969">
    <property type="entry name" value="Aspartic_peptidase_AS"/>
</dbReference>
<proteinExistence type="inferred from homology"/>
<dbReference type="InterPro" id="IPR021109">
    <property type="entry name" value="Peptidase_aspartic_dom_sf"/>
</dbReference>
<dbReference type="InterPro" id="IPR001461">
    <property type="entry name" value="Aspartic_peptidase_A1"/>
</dbReference>
<dbReference type="PROSITE" id="PS51767">
    <property type="entry name" value="PEPTIDASE_A1"/>
    <property type="match status" value="1"/>
</dbReference>
<dbReference type="Gene3D" id="2.40.70.10">
    <property type="entry name" value="Acid Proteases"/>
    <property type="match status" value="3"/>
</dbReference>
<sequence length="349" mass="39836">MDYIRQSLEAVDTKLEETFLLSDDFPSENLTNYKNIIYYGIIRIGTPQQEFKVMFDTGSADLWVLSKKCTFPIYSGHNQYDSARSETYNNIGNNRLLRFEYGSYDVEGYLAADKVNVANLNVQNQIFLEVTNVLRMNSNFSKPYDGVLGLSYSNMSSDRITPVFDNIINQSLVSSRIFSFYLNRDTSADLGGELILGGSDPAYYEGDFTYIPVTHKGYWQISIDRIKIKSDNLCEESCQAIVDTGSSLILGPKLDIAKINTFIGVDDSRIHPNNESICVTVFAKHHLTYDNEIKWVLGMPFIGRYYTEFDMERDRVGFALAKSSSKCIENLSLSHFIVYFIIIFFKLFV</sequence>
<dbReference type="GO" id="GO:0004190">
    <property type="term" value="F:aspartic-type endopeptidase activity"/>
    <property type="evidence" value="ECO:0007669"/>
    <property type="project" value="UniProtKB-KW"/>
</dbReference>
<dbReference type="Gene3D" id="2.60.40.1960">
    <property type="match status" value="1"/>
</dbReference>
<dbReference type="FunFam" id="2.40.70.10:FF:000115">
    <property type="entry name" value="Lysosomal aspartic protease"/>
    <property type="match status" value="1"/>
</dbReference>
<evidence type="ECO:0000259" key="8">
    <source>
        <dbReference type="PROSITE" id="PS51767"/>
    </source>
</evidence>
<evidence type="ECO:0000313" key="9">
    <source>
        <dbReference type="EMBL" id="EFN62764.1"/>
    </source>
</evidence>
<dbReference type="Proteomes" id="UP000000311">
    <property type="component" value="Unassembled WGS sequence"/>
</dbReference>
<gene>
    <name evidence="9" type="ORF">EAG_04424</name>
</gene>
<dbReference type="PRINTS" id="PR00792">
    <property type="entry name" value="PEPSIN"/>
</dbReference>
<organism evidence="10">
    <name type="scientific">Camponotus floridanus</name>
    <name type="common">Florida carpenter ant</name>
    <dbReference type="NCBI Taxonomy" id="104421"/>
    <lineage>
        <taxon>Eukaryota</taxon>
        <taxon>Metazoa</taxon>
        <taxon>Ecdysozoa</taxon>
        <taxon>Arthropoda</taxon>
        <taxon>Hexapoda</taxon>
        <taxon>Insecta</taxon>
        <taxon>Pterygota</taxon>
        <taxon>Neoptera</taxon>
        <taxon>Endopterygota</taxon>
        <taxon>Hymenoptera</taxon>
        <taxon>Apocrita</taxon>
        <taxon>Aculeata</taxon>
        <taxon>Formicoidea</taxon>
        <taxon>Formicidae</taxon>
        <taxon>Formicinae</taxon>
        <taxon>Camponotus</taxon>
    </lineage>
</organism>
<name>E2AUX5_CAMFO</name>
<dbReference type="GO" id="GO:0006508">
    <property type="term" value="P:proteolysis"/>
    <property type="evidence" value="ECO:0007669"/>
    <property type="project" value="UniProtKB-KW"/>
</dbReference>
<evidence type="ECO:0000256" key="5">
    <source>
        <dbReference type="PIRSR" id="PIRSR601461-1"/>
    </source>
</evidence>
<dbReference type="PANTHER" id="PTHR47966:SF51">
    <property type="entry name" value="BETA-SITE APP-CLEAVING ENZYME, ISOFORM A-RELATED"/>
    <property type="match status" value="1"/>
</dbReference>
<evidence type="ECO:0000256" key="3">
    <source>
        <dbReference type="ARBA" id="ARBA00022750"/>
    </source>
</evidence>
<accession>E2AUX5</accession>
<evidence type="ECO:0000313" key="10">
    <source>
        <dbReference type="Proteomes" id="UP000000311"/>
    </source>
</evidence>
<dbReference type="PANTHER" id="PTHR47966">
    <property type="entry name" value="BETA-SITE APP-CLEAVING ENZYME, ISOFORM A-RELATED"/>
    <property type="match status" value="1"/>
</dbReference>
<dbReference type="SUPFAM" id="SSF50630">
    <property type="entry name" value="Acid proteases"/>
    <property type="match status" value="1"/>
</dbReference>
<evidence type="ECO:0000256" key="7">
    <source>
        <dbReference type="RuleBase" id="RU000454"/>
    </source>
</evidence>
<reference evidence="9 10" key="1">
    <citation type="journal article" date="2010" name="Science">
        <title>Genomic comparison of the ants Camponotus floridanus and Harpegnathos saltator.</title>
        <authorList>
            <person name="Bonasio R."/>
            <person name="Zhang G."/>
            <person name="Ye C."/>
            <person name="Mutti N.S."/>
            <person name="Fang X."/>
            <person name="Qin N."/>
            <person name="Donahue G."/>
            <person name="Yang P."/>
            <person name="Li Q."/>
            <person name="Li C."/>
            <person name="Zhang P."/>
            <person name="Huang Z."/>
            <person name="Berger S.L."/>
            <person name="Reinberg D."/>
            <person name="Wang J."/>
            <person name="Liebig J."/>
        </authorList>
    </citation>
    <scope>NUCLEOTIDE SEQUENCE [LARGE SCALE GENOMIC DNA]</scope>
    <source>
        <strain evidence="10">C129</strain>
    </source>
</reference>
<keyword evidence="2 7" id="KW-0645">Protease</keyword>
<evidence type="ECO:0000256" key="1">
    <source>
        <dbReference type="ARBA" id="ARBA00007447"/>
    </source>
</evidence>
<dbReference type="OMA" id="IYMSKEP"/>
<dbReference type="AlphaFoldDB" id="E2AUX5"/>